<dbReference type="EMBL" id="PYWC01000026">
    <property type="protein sequence ID" value="PWW77155.1"/>
    <property type="molecule type" value="Genomic_DNA"/>
</dbReference>
<name>A0A317SRN8_9PEZI</name>
<protein>
    <submittedName>
        <fullName evidence="2">Uncharacterized protein</fullName>
    </submittedName>
</protein>
<reference evidence="2 3" key="1">
    <citation type="submission" date="2018-03" db="EMBL/GenBank/DDBJ databases">
        <title>Genomes of Pezizomycetes fungi and the evolution of truffles.</title>
        <authorList>
            <person name="Murat C."/>
            <person name="Payen T."/>
            <person name="Noel B."/>
            <person name="Kuo A."/>
            <person name="Martin F.M."/>
        </authorList>
    </citation>
    <scope>NUCLEOTIDE SEQUENCE [LARGE SCALE GENOMIC DNA]</scope>
    <source>
        <strain evidence="2">091103-1</strain>
    </source>
</reference>
<organism evidence="2 3">
    <name type="scientific">Tuber magnatum</name>
    <name type="common">white Piedmont truffle</name>
    <dbReference type="NCBI Taxonomy" id="42249"/>
    <lineage>
        <taxon>Eukaryota</taxon>
        <taxon>Fungi</taxon>
        <taxon>Dikarya</taxon>
        <taxon>Ascomycota</taxon>
        <taxon>Pezizomycotina</taxon>
        <taxon>Pezizomycetes</taxon>
        <taxon>Pezizales</taxon>
        <taxon>Tuberaceae</taxon>
        <taxon>Tuber</taxon>
    </lineage>
</organism>
<dbReference type="AlphaFoldDB" id="A0A317SRN8"/>
<evidence type="ECO:0000313" key="3">
    <source>
        <dbReference type="Proteomes" id="UP000246991"/>
    </source>
</evidence>
<dbReference type="Proteomes" id="UP000246991">
    <property type="component" value="Unassembled WGS sequence"/>
</dbReference>
<comment type="caution">
    <text evidence="2">The sequence shown here is derived from an EMBL/GenBank/DDBJ whole genome shotgun (WGS) entry which is preliminary data.</text>
</comment>
<feature type="region of interest" description="Disordered" evidence="1">
    <location>
        <begin position="55"/>
        <end position="115"/>
    </location>
</feature>
<evidence type="ECO:0000313" key="2">
    <source>
        <dbReference type="EMBL" id="PWW77155.1"/>
    </source>
</evidence>
<gene>
    <name evidence="2" type="ORF">C7212DRAFT_342962</name>
</gene>
<evidence type="ECO:0000256" key="1">
    <source>
        <dbReference type="SAM" id="MobiDB-lite"/>
    </source>
</evidence>
<proteinExistence type="predicted"/>
<sequence length="158" mass="16773">MDAVQSCNCDSTLAAQIEKGDWLYTTSYATKSGPGNGLCDGKSVDVPATVGEARASVEPISTKKKKKGHQPQKFLREERVPEVNLDEFPGGGPCYGTAGRDAPMADVSATGPWDQPATAEEAQALLEPTTTEEARDAASYTVPGGLGERYPQVLFRHA</sequence>
<accession>A0A317SRN8</accession>
<feature type="region of interest" description="Disordered" evidence="1">
    <location>
        <begin position="127"/>
        <end position="158"/>
    </location>
</feature>
<keyword evidence="3" id="KW-1185">Reference proteome</keyword>